<dbReference type="InterPro" id="IPR004413">
    <property type="entry name" value="GatB"/>
</dbReference>
<evidence type="ECO:0000313" key="9">
    <source>
        <dbReference type="EMBL" id="KAF7775790.1"/>
    </source>
</evidence>
<keyword evidence="5 7" id="KW-0648">Protein biosynthesis</keyword>
<dbReference type="NCBIfam" id="NF004014">
    <property type="entry name" value="PRK05477.1-4"/>
    <property type="match status" value="1"/>
</dbReference>
<comment type="catalytic activity">
    <reaction evidence="6 7">
        <text>L-glutamyl-tRNA(Gln) + L-glutamine + ATP + H2O = L-glutaminyl-tRNA(Gln) + L-glutamate + ADP + phosphate + H(+)</text>
        <dbReference type="Rhea" id="RHEA:17521"/>
        <dbReference type="Rhea" id="RHEA-COMP:9681"/>
        <dbReference type="Rhea" id="RHEA-COMP:9684"/>
        <dbReference type="ChEBI" id="CHEBI:15377"/>
        <dbReference type="ChEBI" id="CHEBI:15378"/>
        <dbReference type="ChEBI" id="CHEBI:29985"/>
        <dbReference type="ChEBI" id="CHEBI:30616"/>
        <dbReference type="ChEBI" id="CHEBI:43474"/>
        <dbReference type="ChEBI" id="CHEBI:58359"/>
        <dbReference type="ChEBI" id="CHEBI:78520"/>
        <dbReference type="ChEBI" id="CHEBI:78521"/>
        <dbReference type="ChEBI" id="CHEBI:456216"/>
    </reaction>
</comment>
<proteinExistence type="inferred from homology"/>
<dbReference type="Proteomes" id="UP000629468">
    <property type="component" value="Unassembled WGS sequence"/>
</dbReference>
<name>A0A8H7F2P8_AGABI</name>
<dbReference type="InterPro" id="IPR023168">
    <property type="entry name" value="GatB_Yqey_C_2"/>
</dbReference>
<evidence type="ECO:0000256" key="2">
    <source>
        <dbReference type="ARBA" id="ARBA00022598"/>
    </source>
</evidence>
<dbReference type="InterPro" id="IPR017959">
    <property type="entry name" value="Asn/Gln-tRNA_amidoTrfase_suB/E"/>
</dbReference>
<comment type="function">
    <text evidence="7">Allows the formation of correctly charged Gln-tRNA(Gln) through the transamidation of misacylated Glu-tRNA(Gln) in the mitochondria. The reaction takes place in the presence of glutamine and ATP through an activated gamma-phospho-Glu-tRNA(Gln).</text>
</comment>
<evidence type="ECO:0000256" key="7">
    <source>
        <dbReference type="HAMAP-Rule" id="MF_03147"/>
    </source>
</evidence>
<gene>
    <name evidence="9" type="ORF">Agabi119p4_4183</name>
</gene>
<comment type="subunit">
    <text evidence="7">Subunit of the heterotrimeric GatCAB amidotransferase (AdT) complex, composed of A, B and C subunits.</text>
</comment>
<dbReference type="NCBIfam" id="TIGR00133">
    <property type="entry name" value="gatB"/>
    <property type="match status" value="1"/>
</dbReference>
<dbReference type="PROSITE" id="PS01234">
    <property type="entry name" value="GATB"/>
    <property type="match status" value="1"/>
</dbReference>
<accession>A0A8H7F2P8</accession>
<dbReference type="InterPro" id="IPR018027">
    <property type="entry name" value="Asn/Gln_amidotransferase"/>
</dbReference>
<protein>
    <recommendedName>
        <fullName evidence="7">Glutamyl-tRNA(Gln) amidotransferase subunit B, mitochondrial</fullName>
        <shortName evidence="7">Glu-AdT subunit B</shortName>
        <ecNumber evidence="7">6.3.5.-</ecNumber>
    </recommendedName>
</protein>
<dbReference type="InterPro" id="IPR003789">
    <property type="entry name" value="Asn/Gln_tRNA_amidoTrase-B-like"/>
</dbReference>
<dbReference type="GO" id="GO:0050567">
    <property type="term" value="F:glutaminyl-tRNA synthase (glutamine-hydrolyzing) activity"/>
    <property type="evidence" value="ECO:0007669"/>
    <property type="project" value="UniProtKB-UniRule"/>
</dbReference>
<dbReference type="AlphaFoldDB" id="A0A8H7F2P8"/>
<comment type="subcellular location">
    <subcellularLocation>
        <location evidence="7">Mitochondrion</location>
    </subcellularLocation>
</comment>
<dbReference type="EMBL" id="JABXXO010000006">
    <property type="protein sequence ID" value="KAF7775790.1"/>
    <property type="molecule type" value="Genomic_DNA"/>
</dbReference>
<dbReference type="HAMAP" id="MF_00121">
    <property type="entry name" value="GatB"/>
    <property type="match status" value="1"/>
</dbReference>
<dbReference type="Pfam" id="PF02637">
    <property type="entry name" value="GatB_Yqey"/>
    <property type="match status" value="1"/>
</dbReference>
<keyword evidence="2 7" id="KW-0436">Ligase</keyword>
<dbReference type="Pfam" id="PF02934">
    <property type="entry name" value="GatB_N"/>
    <property type="match status" value="1"/>
</dbReference>
<dbReference type="GO" id="GO:0005524">
    <property type="term" value="F:ATP binding"/>
    <property type="evidence" value="ECO:0007669"/>
    <property type="project" value="UniProtKB-KW"/>
</dbReference>
<dbReference type="SUPFAM" id="SSF55931">
    <property type="entry name" value="Glutamine synthetase/guanido kinase"/>
    <property type="match status" value="1"/>
</dbReference>
<feature type="domain" description="Asn/Gln amidotransferase" evidence="8">
    <location>
        <begin position="376"/>
        <end position="544"/>
    </location>
</feature>
<dbReference type="GO" id="GO:0032543">
    <property type="term" value="P:mitochondrial translation"/>
    <property type="evidence" value="ECO:0007669"/>
    <property type="project" value="UniProtKB-UniRule"/>
</dbReference>
<keyword evidence="4 7" id="KW-0067">ATP-binding</keyword>
<organism evidence="9 10">
    <name type="scientific">Agaricus bisporus var. burnettii</name>
    <dbReference type="NCBI Taxonomy" id="192524"/>
    <lineage>
        <taxon>Eukaryota</taxon>
        <taxon>Fungi</taxon>
        <taxon>Dikarya</taxon>
        <taxon>Basidiomycota</taxon>
        <taxon>Agaricomycotina</taxon>
        <taxon>Agaricomycetes</taxon>
        <taxon>Agaricomycetidae</taxon>
        <taxon>Agaricales</taxon>
        <taxon>Agaricineae</taxon>
        <taxon>Agaricaceae</taxon>
        <taxon>Agaricus</taxon>
    </lineage>
</organism>
<dbReference type="NCBIfam" id="NF004012">
    <property type="entry name" value="PRK05477.1-2"/>
    <property type="match status" value="1"/>
</dbReference>
<evidence type="ECO:0000256" key="5">
    <source>
        <dbReference type="ARBA" id="ARBA00022917"/>
    </source>
</evidence>
<dbReference type="EC" id="6.3.5.-" evidence="7"/>
<dbReference type="PANTHER" id="PTHR11659:SF0">
    <property type="entry name" value="GLUTAMYL-TRNA(GLN) AMIDOTRANSFERASE SUBUNIT B, MITOCHONDRIAL"/>
    <property type="match status" value="1"/>
</dbReference>
<dbReference type="Gene3D" id="1.10.10.410">
    <property type="match status" value="1"/>
</dbReference>
<evidence type="ECO:0000256" key="4">
    <source>
        <dbReference type="ARBA" id="ARBA00022840"/>
    </source>
</evidence>
<evidence type="ECO:0000259" key="8">
    <source>
        <dbReference type="SMART" id="SM00845"/>
    </source>
</evidence>
<dbReference type="GO" id="GO:0005739">
    <property type="term" value="C:mitochondrion"/>
    <property type="evidence" value="ECO:0007669"/>
    <property type="project" value="UniProtKB-SubCell"/>
</dbReference>
<evidence type="ECO:0000256" key="6">
    <source>
        <dbReference type="ARBA" id="ARBA00047913"/>
    </source>
</evidence>
<keyword evidence="7" id="KW-0496">Mitochondrion</keyword>
<dbReference type="InterPro" id="IPR017958">
    <property type="entry name" value="Gln-tRNA_amidoTrfase_suB_CS"/>
</dbReference>
<dbReference type="SMART" id="SM00845">
    <property type="entry name" value="GatB_Yqey"/>
    <property type="match status" value="1"/>
</dbReference>
<dbReference type="InterPro" id="IPR006075">
    <property type="entry name" value="Asn/Gln-tRNA_Trfase_suB/E_cat"/>
</dbReference>
<dbReference type="SUPFAM" id="SSF89095">
    <property type="entry name" value="GatB/YqeY motif"/>
    <property type="match status" value="1"/>
</dbReference>
<dbReference type="GO" id="GO:0030956">
    <property type="term" value="C:glutamyl-tRNA(Gln) amidotransferase complex"/>
    <property type="evidence" value="ECO:0007669"/>
    <property type="project" value="UniProtKB-UniRule"/>
</dbReference>
<keyword evidence="3 7" id="KW-0547">Nucleotide-binding</keyword>
<dbReference type="InterPro" id="IPR014746">
    <property type="entry name" value="Gln_synth/guanido_kin_cat_dom"/>
</dbReference>
<reference evidence="9 10" key="1">
    <citation type="journal article" name="Sci. Rep.">
        <title>Telomere-to-telomere assembled and centromere annotated genomes of the two main subspecies of the button mushroom Agaricus bisporus reveal especially polymorphic chromosome ends.</title>
        <authorList>
            <person name="Sonnenberg A.S.M."/>
            <person name="Sedaghat-Telgerd N."/>
            <person name="Lavrijssen B."/>
            <person name="Ohm R.A."/>
            <person name="Hendrickx P.M."/>
            <person name="Scholtmeijer K."/>
            <person name="Baars J.J.P."/>
            <person name="van Peer A."/>
        </authorList>
    </citation>
    <scope>NUCLEOTIDE SEQUENCE [LARGE SCALE GENOMIC DNA]</scope>
    <source>
        <strain evidence="9 10">H119_p4</strain>
    </source>
</reference>
<sequence>MSGFGSVAKRLLHDARSYRLAKNDQRWPEWQVVVGVETHAQIKSRRKLFSHSLTSEYSAHILPNTNVSVFDAAFPGTLPKLNPVCVDLALRTALALQCRVQPQSTFDRKHYFYSDLPSGYQITQQYAPLAKDGVLYIRQPVGDWVPIRIKQIQLEQDTAKSTYAPKTRASHIDLNRAGTALMEIVTEADLRSPEEAASYVRTLQSLLRAIGSSDGNMEDGSLRCDINVSLNRFGMPTGSGTRCEIKNLNSVKFITAAINYEIRRQAALLTSSPEAQVEQETRGFDETTFETFRLRSKEDAPDYRYMPDPNLGILRLSDERVQHIRATLPELPWTARERLKDAYALSDRDVDVLLNIDNGRDVRYDGEDPGESSAIKYFDRIVKNAGDGNGKRRDPKLVANWVTHKLLGQLASQNKTFRENTVSSAQLGELIDMVQSKVITGTAGKQLTRYMLSKPASDSVFQIAKELDLLALIPSTAPASTSSESDKDPLINLCEDAILALPSEVKAARSGNKGVLNKIIGVVIKQSRGRLDARRVREVVERMVSDESGPPS</sequence>
<comment type="caution">
    <text evidence="9">The sequence shown here is derived from an EMBL/GenBank/DDBJ whole genome shotgun (WGS) entry which is preliminary data.</text>
</comment>
<evidence type="ECO:0000256" key="3">
    <source>
        <dbReference type="ARBA" id="ARBA00022741"/>
    </source>
</evidence>
<evidence type="ECO:0000256" key="1">
    <source>
        <dbReference type="ARBA" id="ARBA00005306"/>
    </source>
</evidence>
<dbReference type="GO" id="GO:0070681">
    <property type="term" value="P:glutaminyl-tRNAGln biosynthesis via transamidation"/>
    <property type="evidence" value="ECO:0007669"/>
    <property type="project" value="UniProtKB-UniRule"/>
</dbReference>
<dbReference type="PANTHER" id="PTHR11659">
    <property type="entry name" value="GLUTAMYL-TRNA GLN AMIDOTRANSFERASE SUBUNIT B MITOCHONDRIAL AND PROKARYOTIC PET112-RELATED"/>
    <property type="match status" value="1"/>
</dbReference>
<comment type="similarity">
    <text evidence="1 7">Belongs to the GatB/GatE family. GatB subfamily.</text>
</comment>
<evidence type="ECO:0000313" key="10">
    <source>
        <dbReference type="Proteomes" id="UP000629468"/>
    </source>
</evidence>